<dbReference type="Proteomes" id="UP001488805">
    <property type="component" value="Unassembled WGS sequence"/>
</dbReference>
<protein>
    <submittedName>
        <fullName evidence="1">Uncharacterized protein</fullName>
    </submittedName>
</protein>
<name>A0AAW1FY99_ZOAVI</name>
<evidence type="ECO:0000313" key="1">
    <source>
        <dbReference type="EMBL" id="KAK9538719.1"/>
    </source>
</evidence>
<reference evidence="1 2" key="1">
    <citation type="journal article" date="2024" name="Genome Biol. Evol.">
        <title>Chromosome-level genome assembly of the viviparous eelpout Zoarces viviparus.</title>
        <authorList>
            <person name="Fuhrmann N."/>
            <person name="Brasseur M.V."/>
            <person name="Bakowski C.E."/>
            <person name="Podsiadlowski L."/>
            <person name="Prost S."/>
            <person name="Krehenwinkel H."/>
            <person name="Mayer C."/>
        </authorList>
    </citation>
    <scope>NUCLEOTIDE SEQUENCE [LARGE SCALE GENOMIC DNA]</scope>
    <source>
        <strain evidence="1">NO-MEL_2022_Ind0_liver</strain>
    </source>
</reference>
<gene>
    <name evidence="1" type="ORF">VZT92_003871</name>
</gene>
<dbReference type="EMBL" id="JBCEZU010000023">
    <property type="protein sequence ID" value="KAK9538719.1"/>
    <property type="molecule type" value="Genomic_DNA"/>
</dbReference>
<evidence type="ECO:0000313" key="2">
    <source>
        <dbReference type="Proteomes" id="UP001488805"/>
    </source>
</evidence>
<sequence length="95" mass="10930">MSVQIFVEALVSWIFGKAKVNWTTAESEAIIMRLVERTWIEVQGVDFDLTPNTFKELDKAIFQDLCKKWGGVEMVLLSMTRGTRTWKLHPLSKIA</sequence>
<organism evidence="1 2">
    <name type="scientific">Zoarces viviparus</name>
    <name type="common">Viviparous eelpout</name>
    <name type="synonym">Blennius viviparus</name>
    <dbReference type="NCBI Taxonomy" id="48416"/>
    <lineage>
        <taxon>Eukaryota</taxon>
        <taxon>Metazoa</taxon>
        <taxon>Chordata</taxon>
        <taxon>Craniata</taxon>
        <taxon>Vertebrata</taxon>
        <taxon>Euteleostomi</taxon>
        <taxon>Actinopterygii</taxon>
        <taxon>Neopterygii</taxon>
        <taxon>Teleostei</taxon>
        <taxon>Neoteleostei</taxon>
        <taxon>Acanthomorphata</taxon>
        <taxon>Eupercaria</taxon>
        <taxon>Perciformes</taxon>
        <taxon>Cottioidei</taxon>
        <taxon>Zoarcales</taxon>
        <taxon>Zoarcidae</taxon>
        <taxon>Zoarcinae</taxon>
        <taxon>Zoarces</taxon>
    </lineage>
</organism>
<accession>A0AAW1FY99</accession>
<keyword evidence="2" id="KW-1185">Reference proteome</keyword>
<proteinExistence type="predicted"/>
<dbReference type="AlphaFoldDB" id="A0AAW1FY99"/>
<comment type="caution">
    <text evidence="1">The sequence shown here is derived from an EMBL/GenBank/DDBJ whole genome shotgun (WGS) entry which is preliminary data.</text>
</comment>